<sequence length="181" mass="20076">MKYERALLPEDSGKQVGRIVDRFALLAVAGEMATDAGITGWRTGDAYNAAKTCLAAWLKDRGHAANQEEADALDKVRRFMTANQYTRFADWDDEKNRPANMVGYRRVVRGSNATEAVTTFYVLSSGWKEICGTSDMIKAAKLCRDEGWLDTDTGSPKNQKAIRLPEIGVKKVYVFNSTVIG</sequence>
<accession>A0ABS1IML7</accession>
<evidence type="ECO:0000313" key="1">
    <source>
        <dbReference type="EMBL" id="MBK5142995.1"/>
    </source>
</evidence>
<evidence type="ECO:0000313" key="2">
    <source>
        <dbReference type="Proteomes" id="UP001296921"/>
    </source>
</evidence>
<protein>
    <submittedName>
        <fullName evidence="1">Uncharacterized protein</fullName>
    </submittedName>
</protein>
<keyword evidence="2" id="KW-1185">Reference proteome</keyword>
<dbReference type="RefSeq" id="WP_218468126.1">
    <property type="nucleotide sequence ID" value="NZ_JADRCR010000002.1"/>
</dbReference>
<name>A0ABS1IML7_9GAMM</name>
<reference evidence="1 2" key="1">
    <citation type="submission" date="2020-11" db="EMBL/GenBank/DDBJ databases">
        <title>Insectihabitans protaetiae gen. nov. sp. nov. and Insectihabitans allomyrinae sp. nov., isolated from larvae of Protaetia brevitarsis seulensis and Allomyrina dichotoma, respectively.</title>
        <authorList>
            <person name="Lee S.D."/>
            <person name="Byeon Y.-S."/>
            <person name="Kim S.-M."/>
            <person name="Yang H.L."/>
            <person name="Kim I.S."/>
        </authorList>
    </citation>
    <scope>NUCLEOTIDE SEQUENCE [LARGE SCALE GENOMIC DNA]</scope>
    <source>
        <strain evidence="1 2">BWR-B9</strain>
    </source>
</reference>
<gene>
    <name evidence="1" type="ORF">I2494_04565</name>
</gene>
<proteinExistence type="predicted"/>
<dbReference type="Proteomes" id="UP001296921">
    <property type="component" value="Unassembled WGS sequence"/>
</dbReference>
<comment type="caution">
    <text evidence="1">The sequence shown here is derived from an EMBL/GenBank/DDBJ whole genome shotgun (WGS) entry which is preliminary data.</text>
</comment>
<dbReference type="EMBL" id="JADRCR010000002">
    <property type="protein sequence ID" value="MBK5142995.1"/>
    <property type="molecule type" value="Genomic_DNA"/>
</dbReference>
<organism evidence="1 2">
    <name type="scientific">Limnobaculum allomyrinae</name>
    <dbReference type="NCBI Taxonomy" id="2791986"/>
    <lineage>
        <taxon>Bacteria</taxon>
        <taxon>Pseudomonadati</taxon>
        <taxon>Pseudomonadota</taxon>
        <taxon>Gammaproteobacteria</taxon>
        <taxon>Enterobacterales</taxon>
        <taxon>Budviciaceae</taxon>
        <taxon>Limnobaculum</taxon>
    </lineage>
</organism>